<evidence type="ECO:0000259" key="8">
    <source>
        <dbReference type="Pfam" id="PF02397"/>
    </source>
</evidence>
<gene>
    <name evidence="9" type="ORF">SAMN05216521_100257</name>
</gene>
<evidence type="ECO:0000256" key="3">
    <source>
        <dbReference type="ARBA" id="ARBA00022679"/>
    </source>
</evidence>
<feature type="domain" description="Bacterial sugar transferase" evidence="8">
    <location>
        <begin position="255"/>
        <end position="435"/>
    </location>
</feature>
<accession>A0A1I0CFW1</accession>
<evidence type="ECO:0000256" key="5">
    <source>
        <dbReference type="ARBA" id="ARBA00022989"/>
    </source>
</evidence>
<dbReference type="GO" id="GO:0016780">
    <property type="term" value="F:phosphotransferase activity, for other substituted phosphate groups"/>
    <property type="evidence" value="ECO:0007669"/>
    <property type="project" value="TreeGrafter"/>
</dbReference>
<dbReference type="EMBL" id="FOIO01000002">
    <property type="protein sequence ID" value="SET18485.1"/>
    <property type="molecule type" value="Genomic_DNA"/>
</dbReference>
<keyword evidence="5 7" id="KW-1133">Transmembrane helix</keyword>
<comment type="subcellular location">
    <subcellularLocation>
        <location evidence="1">Membrane</location>
        <topology evidence="1">Multi-pass membrane protein</topology>
    </subcellularLocation>
</comment>
<keyword evidence="6 7" id="KW-0472">Membrane</keyword>
<dbReference type="NCBIfam" id="TIGR03025">
    <property type="entry name" value="EPS_sugtrans"/>
    <property type="match status" value="1"/>
</dbReference>
<dbReference type="InterPro" id="IPR017475">
    <property type="entry name" value="EPS_sugar_tfrase"/>
</dbReference>
<feature type="transmembrane region" description="Helical" evidence="7">
    <location>
        <begin position="77"/>
        <end position="99"/>
    </location>
</feature>
<comment type="similarity">
    <text evidence="2">Belongs to the bacterial sugar transferase family.</text>
</comment>
<evidence type="ECO:0000256" key="2">
    <source>
        <dbReference type="ARBA" id="ARBA00006464"/>
    </source>
</evidence>
<comment type="caution">
    <text evidence="9">The sequence shown here is derived from an EMBL/GenBank/DDBJ whole genome shotgun (WGS) entry which is preliminary data.</text>
</comment>
<evidence type="ECO:0000256" key="1">
    <source>
        <dbReference type="ARBA" id="ARBA00004141"/>
    </source>
</evidence>
<dbReference type="RefSeq" id="WP_074661372.1">
    <property type="nucleotide sequence ID" value="NZ_FOIO01000002.1"/>
</dbReference>
<evidence type="ECO:0000256" key="4">
    <source>
        <dbReference type="ARBA" id="ARBA00022692"/>
    </source>
</evidence>
<reference evidence="9 10" key="1">
    <citation type="submission" date="2016-10" db="EMBL/GenBank/DDBJ databases">
        <authorList>
            <person name="Varghese N."/>
            <person name="Submissions S."/>
        </authorList>
    </citation>
    <scope>NUCLEOTIDE SEQUENCE [LARGE SCALE GENOMIC DNA]</scope>
    <source>
        <strain evidence="9 10">NLAE-zl-C196</strain>
    </source>
</reference>
<evidence type="ECO:0000256" key="6">
    <source>
        <dbReference type="ARBA" id="ARBA00023136"/>
    </source>
</evidence>
<dbReference type="GO" id="GO:0016020">
    <property type="term" value="C:membrane"/>
    <property type="evidence" value="ECO:0007669"/>
    <property type="project" value="UniProtKB-SubCell"/>
</dbReference>
<dbReference type="AlphaFoldDB" id="A0A1I0CFW1"/>
<evidence type="ECO:0000313" key="10">
    <source>
        <dbReference type="Proteomes" id="UP000182121"/>
    </source>
</evidence>
<keyword evidence="4 7" id="KW-0812">Transmembrane</keyword>
<organism evidence="9 10">
    <name type="scientific">Enterocloster clostridioformis</name>
    <dbReference type="NCBI Taxonomy" id="1531"/>
    <lineage>
        <taxon>Bacteria</taxon>
        <taxon>Bacillati</taxon>
        <taxon>Bacillota</taxon>
        <taxon>Clostridia</taxon>
        <taxon>Lachnospirales</taxon>
        <taxon>Lachnospiraceae</taxon>
        <taxon>Enterocloster</taxon>
    </lineage>
</organism>
<feature type="transmembrane region" description="Helical" evidence="7">
    <location>
        <begin position="260"/>
        <end position="284"/>
    </location>
</feature>
<dbReference type="PANTHER" id="PTHR30576">
    <property type="entry name" value="COLANIC BIOSYNTHESIS UDP-GLUCOSE LIPID CARRIER TRANSFERASE"/>
    <property type="match status" value="1"/>
</dbReference>
<name>A0A1I0CFW1_9FIRM</name>
<evidence type="ECO:0000313" key="9">
    <source>
        <dbReference type="EMBL" id="SET18485.1"/>
    </source>
</evidence>
<dbReference type="Proteomes" id="UP000182121">
    <property type="component" value="Unassembled WGS sequence"/>
</dbReference>
<feature type="transmembrane region" description="Helical" evidence="7">
    <location>
        <begin position="50"/>
        <end position="70"/>
    </location>
</feature>
<feature type="transmembrane region" description="Helical" evidence="7">
    <location>
        <begin position="111"/>
        <end position="135"/>
    </location>
</feature>
<protein>
    <submittedName>
        <fullName evidence="9">Exopolysaccharide biosynthesis polyprenyl glycosylphosphotransferase</fullName>
    </submittedName>
</protein>
<proteinExistence type="inferred from homology"/>
<sequence length="469" mass="54303">MKKDYEPYKRMVRFLFSAVLIGLEVMVYGHVWLKYYNGFMEFPYNRTGNWLIMAVYGILLLVFSAIYGGLRIGYLRIFNIIYSQVLTSFCANILIYLQITLLTKHFQNPVPLLAMTGVEGVWITVWSVICTQIYLRIYPPRKVVLVYGERPVYSLMVKLYGRADRYDIKELVHISKGMDVIKEKAKQYEGVILCDIPSQMRNQLLKYCYNESIRTYMVPKISDIIIRSAENLHLFDTPLMLARNTGLSFEQQFIKRTFDIIIAVCALVILSPVYLVTAVCIKLYDRGPVIFKQKRYTKDGKIFDIYKFRSMIVNAEAAGTSVPAADKDPRITPVGRVIRALRIDELPQFINILKGEMSVVGPRPERIEHVELYTKDIPEFVYRLKVKGGLTGYAQVYGKYNTTAYDKLKLDLMYIQNYSIWLDIEIIFKTIKILLIKESTEGFSEEQAAAITKECGDLTETMEEKDRKL</sequence>
<dbReference type="PANTHER" id="PTHR30576:SF0">
    <property type="entry name" value="UNDECAPRENYL-PHOSPHATE N-ACETYLGALACTOSAMINYL 1-PHOSPHATE TRANSFERASE-RELATED"/>
    <property type="match status" value="1"/>
</dbReference>
<dbReference type="Pfam" id="PF02397">
    <property type="entry name" value="Bac_transf"/>
    <property type="match status" value="1"/>
</dbReference>
<feature type="transmembrane region" description="Helical" evidence="7">
    <location>
        <begin position="12"/>
        <end position="30"/>
    </location>
</feature>
<evidence type="ECO:0000256" key="7">
    <source>
        <dbReference type="SAM" id="Phobius"/>
    </source>
</evidence>
<keyword evidence="3 9" id="KW-0808">Transferase</keyword>
<dbReference type="InterPro" id="IPR003362">
    <property type="entry name" value="Bact_transf"/>
</dbReference>